<dbReference type="AlphaFoldDB" id="A0A1E3K518"/>
<proteinExistence type="predicted"/>
<evidence type="ECO:0000313" key="2">
    <source>
        <dbReference type="EMBL" id="ODO08298.1"/>
    </source>
</evidence>
<protein>
    <submittedName>
        <fullName evidence="2">Uncharacterized protein</fullName>
    </submittedName>
</protein>
<gene>
    <name evidence="2" type="ORF">L198_00021</name>
</gene>
<feature type="region of interest" description="Disordered" evidence="1">
    <location>
        <begin position="158"/>
        <end position="190"/>
    </location>
</feature>
<dbReference type="RefSeq" id="XP_019035155.1">
    <property type="nucleotide sequence ID" value="XM_019172213.1"/>
</dbReference>
<organism evidence="2 3">
    <name type="scientific">Cryptococcus wingfieldii CBS 7118</name>
    <dbReference type="NCBI Taxonomy" id="1295528"/>
    <lineage>
        <taxon>Eukaryota</taxon>
        <taxon>Fungi</taxon>
        <taxon>Dikarya</taxon>
        <taxon>Basidiomycota</taxon>
        <taxon>Agaricomycotina</taxon>
        <taxon>Tremellomycetes</taxon>
        <taxon>Tremellales</taxon>
        <taxon>Cryptococcaceae</taxon>
        <taxon>Cryptococcus</taxon>
    </lineage>
</organism>
<sequence length="190" mass="20148">MPCINGCSNTDGLPDGRQCSTCGLKAYLATFGDSKGLAALLHCLVICASCARSMKIIGSFCPGASAMTSMTCSCGENGQLCFFYSSVRRVLTHATLDWIALDVSSILSSVNTKSKSSSSSTISSSAPAASHDDRSVPPPPPHDLASLYNKYYKKKIEERSSAETKTKGTDELPAAHPTSSMAQPRKRARQ</sequence>
<dbReference type="Proteomes" id="UP000094819">
    <property type="component" value="Unassembled WGS sequence"/>
</dbReference>
<dbReference type="EMBL" id="AWGH01000001">
    <property type="protein sequence ID" value="ODO08298.1"/>
    <property type="molecule type" value="Genomic_DNA"/>
</dbReference>
<feature type="compositionally biased region" description="Low complexity" evidence="1">
    <location>
        <begin position="112"/>
        <end position="125"/>
    </location>
</feature>
<accession>A0A1E3K518</accession>
<comment type="caution">
    <text evidence="2">The sequence shown here is derived from an EMBL/GenBank/DDBJ whole genome shotgun (WGS) entry which is preliminary data.</text>
</comment>
<dbReference type="GeneID" id="30189236"/>
<keyword evidence="3" id="KW-1185">Reference proteome</keyword>
<name>A0A1E3K518_9TREE</name>
<feature type="region of interest" description="Disordered" evidence="1">
    <location>
        <begin position="112"/>
        <end position="146"/>
    </location>
</feature>
<reference evidence="2 3" key="1">
    <citation type="submission" date="2016-06" db="EMBL/GenBank/DDBJ databases">
        <title>Evolution of pathogenesis and genome organization in the Tremellales.</title>
        <authorList>
            <person name="Cuomo C."/>
            <person name="Litvintseva A."/>
            <person name="Heitman J."/>
            <person name="Chen Y."/>
            <person name="Sun S."/>
            <person name="Springer D."/>
            <person name="Dromer F."/>
            <person name="Young S."/>
            <person name="Zeng Q."/>
            <person name="Chapman S."/>
            <person name="Gujja S."/>
            <person name="Saif S."/>
            <person name="Birren B."/>
        </authorList>
    </citation>
    <scope>NUCLEOTIDE SEQUENCE [LARGE SCALE GENOMIC DNA]</scope>
    <source>
        <strain evidence="2 3">CBS 7118</strain>
    </source>
</reference>
<evidence type="ECO:0000313" key="3">
    <source>
        <dbReference type="Proteomes" id="UP000094819"/>
    </source>
</evidence>
<feature type="compositionally biased region" description="Basic and acidic residues" evidence="1">
    <location>
        <begin position="158"/>
        <end position="170"/>
    </location>
</feature>
<evidence type="ECO:0000256" key="1">
    <source>
        <dbReference type="SAM" id="MobiDB-lite"/>
    </source>
</evidence>